<dbReference type="Proteomes" id="UP001172457">
    <property type="component" value="Unassembled WGS sequence"/>
</dbReference>
<accession>A0AA38SHF6</accession>
<feature type="compositionally biased region" description="Basic and acidic residues" evidence="1">
    <location>
        <begin position="73"/>
        <end position="85"/>
    </location>
</feature>
<dbReference type="AlphaFoldDB" id="A0AA38SHF6"/>
<comment type="caution">
    <text evidence="2">The sequence shown here is derived from an EMBL/GenBank/DDBJ whole genome shotgun (WGS) entry which is preliminary data.</text>
</comment>
<feature type="region of interest" description="Disordered" evidence="1">
    <location>
        <begin position="68"/>
        <end position="145"/>
    </location>
</feature>
<gene>
    <name evidence="2" type="ORF">OSB04_un000727</name>
</gene>
<dbReference type="EMBL" id="JARYMX010000063">
    <property type="protein sequence ID" value="KAJ9536101.1"/>
    <property type="molecule type" value="Genomic_DNA"/>
</dbReference>
<proteinExistence type="predicted"/>
<name>A0AA38SHF6_9ASTR</name>
<reference evidence="2" key="1">
    <citation type="submission" date="2023-03" db="EMBL/GenBank/DDBJ databases">
        <title>Chromosome-scale reference genome and RAD-based genetic map of yellow starthistle (Centaurea solstitialis) reveal putative structural variation and QTLs associated with invader traits.</title>
        <authorList>
            <person name="Reatini B."/>
            <person name="Cang F.A."/>
            <person name="Jiang Q."/>
            <person name="Mckibben M.T.W."/>
            <person name="Barker M.S."/>
            <person name="Rieseberg L.H."/>
            <person name="Dlugosch K.M."/>
        </authorList>
    </citation>
    <scope>NUCLEOTIDE SEQUENCE</scope>
    <source>
        <strain evidence="2">CAN-66</strain>
        <tissue evidence="2">Leaf</tissue>
    </source>
</reference>
<evidence type="ECO:0000313" key="2">
    <source>
        <dbReference type="EMBL" id="KAJ9536101.1"/>
    </source>
</evidence>
<evidence type="ECO:0000256" key="1">
    <source>
        <dbReference type="SAM" id="MobiDB-lite"/>
    </source>
</evidence>
<organism evidence="2 3">
    <name type="scientific">Centaurea solstitialis</name>
    <name type="common">yellow star-thistle</name>
    <dbReference type="NCBI Taxonomy" id="347529"/>
    <lineage>
        <taxon>Eukaryota</taxon>
        <taxon>Viridiplantae</taxon>
        <taxon>Streptophyta</taxon>
        <taxon>Embryophyta</taxon>
        <taxon>Tracheophyta</taxon>
        <taxon>Spermatophyta</taxon>
        <taxon>Magnoliopsida</taxon>
        <taxon>eudicotyledons</taxon>
        <taxon>Gunneridae</taxon>
        <taxon>Pentapetalae</taxon>
        <taxon>asterids</taxon>
        <taxon>campanulids</taxon>
        <taxon>Asterales</taxon>
        <taxon>Asteraceae</taxon>
        <taxon>Carduoideae</taxon>
        <taxon>Cardueae</taxon>
        <taxon>Centaureinae</taxon>
        <taxon>Centaurea</taxon>
    </lineage>
</organism>
<feature type="compositionally biased region" description="Basic and acidic residues" evidence="1">
    <location>
        <begin position="97"/>
        <end position="145"/>
    </location>
</feature>
<protein>
    <submittedName>
        <fullName evidence="2">Uncharacterized protein</fullName>
    </submittedName>
</protein>
<sequence length="145" mass="15830">MKGVKNNIVLRNCLTIRFRDQNERDFKTFLKLQQGSKRTLSLIYEESTDADGTSPSKAANETALVAVNGSGSDDSKSMTIAKEKPCGNLSEFGLDGDDVRDGAEEDREAVRDDLVNKDAEAKGDGVKTDDRSGGPELEAKKEQKM</sequence>
<keyword evidence="3" id="KW-1185">Reference proteome</keyword>
<evidence type="ECO:0000313" key="3">
    <source>
        <dbReference type="Proteomes" id="UP001172457"/>
    </source>
</evidence>